<comment type="subunit">
    <text evidence="3">Homotetramer.</text>
</comment>
<evidence type="ECO:0000259" key="5">
    <source>
        <dbReference type="Pfam" id="PF01212"/>
    </source>
</evidence>
<dbReference type="PANTHER" id="PTHR48097">
    <property type="entry name" value="L-THREONINE ALDOLASE-RELATED"/>
    <property type="match status" value="1"/>
</dbReference>
<accession>A0ABV4N937</accession>
<proteinExistence type="inferred from homology"/>
<dbReference type="Pfam" id="PF01212">
    <property type="entry name" value="Beta_elim_lyase"/>
    <property type="match status" value="1"/>
</dbReference>
<dbReference type="InterPro" id="IPR015422">
    <property type="entry name" value="PyrdxlP-dep_Trfase_small"/>
</dbReference>
<comment type="similarity">
    <text evidence="2">Belongs to the threonine aldolase family.</text>
</comment>
<comment type="cofactor">
    <cofactor evidence="1">
        <name>pyridoxal 5'-phosphate</name>
        <dbReference type="ChEBI" id="CHEBI:597326"/>
    </cofactor>
</comment>
<evidence type="ECO:0000256" key="1">
    <source>
        <dbReference type="ARBA" id="ARBA00001933"/>
    </source>
</evidence>
<name>A0ABV4N937_9VIBR</name>
<dbReference type="Gene3D" id="3.40.640.10">
    <property type="entry name" value="Type I PLP-dependent aspartate aminotransferase-like (Major domain)"/>
    <property type="match status" value="1"/>
</dbReference>
<dbReference type="Gene3D" id="3.90.1150.10">
    <property type="entry name" value="Aspartate Aminotransferase, domain 1"/>
    <property type="match status" value="1"/>
</dbReference>
<organism evidence="6 7">
    <name type="scientific">Vibrio gallaecicus</name>
    <dbReference type="NCBI Taxonomy" id="552386"/>
    <lineage>
        <taxon>Bacteria</taxon>
        <taxon>Pseudomonadati</taxon>
        <taxon>Pseudomonadota</taxon>
        <taxon>Gammaproteobacteria</taxon>
        <taxon>Vibrionales</taxon>
        <taxon>Vibrionaceae</taxon>
        <taxon>Vibrio</taxon>
    </lineage>
</organism>
<feature type="domain" description="Aromatic amino acid beta-eliminating lyase/threonine aldolase" evidence="5">
    <location>
        <begin position="24"/>
        <end position="292"/>
    </location>
</feature>
<sequence length="359" mass="41177">MSKDLRLQCTTTISGHHEPSPAEMFAQMAAWCEENDITHDTYGEGPFLQGFEQKVADLLGFEAGVFVITGTMNQPTVLELVCKEKNNPLVAMHETCHIYRHERQGYQLQNRFSVLPIGDAFRTWDVNDLKAWPDALSAALYELPMREIGGQLPTWQELEEIKQYCKEQSIHLHLDGARLWETAAFFQKEYKEIAQGFNSAYVSLYKGLNGMGGSLLLGDKDLISKASVWMKRQGGNVYHRTPYAVSAAMQFDQRIEMMPQLFERTRQIYQILHDYPQLKVNPEQPQANMLHIYLPVSYEKALEIRDNFAAEKSIWIGHPSITELANQSKIEWYVGDRLLNMPDHEFIEFLDGLVLALEA</sequence>
<dbReference type="Proteomes" id="UP001570417">
    <property type="component" value="Unassembled WGS sequence"/>
</dbReference>
<keyword evidence="7" id="KW-1185">Reference proteome</keyword>
<gene>
    <name evidence="6" type="ORF">AB4566_06130</name>
</gene>
<dbReference type="InterPro" id="IPR015421">
    <property type="entry name" value="PyrdxlP-dep_Trfase_major"/>
</dbReference>
<dbReference type="EMBL" id="JBFRUW010000016">
    <property type="protein sequence ID" value="MFA0567846.1"/>
    <property type="molecule type" value="Genomic_DNA"/>
</dbReference>
<evidence type="ECO:0000313" key="6">
    <source>
        <dbReference type="EMBL" id="MFA0567846.1"/>
    </source>
</evidence>
<keyword evidence="4" id="KW-0663">Pyridoxal phosphate</keyword>
<comment type="caution">
    <text evidence="6">The sequence shown here is derived from an EMBL/GenBank/DDBJ whole genome shotgun (WGS) entry which is preliminary data.</text>
</comment>
<evidence type="ECO:0000313" key="7">
    <source>
        <dbReference type="Proteomes" id="UP001570417"/>
    </source>
</evidence>
<evidence type="ECO:0000256" key="2">
    <source>
        <dbReference type="ARBA" id="ARBA00006966"/>
    </source>
</evidence>
<reference evidence="6 7" key="1">
    <citation type="journal article" date="2024" name="ISME J.">
        <title>Tailless and filamentous prophages are predominant in marine Vibrio.</title>
        <authorList>
            <person name="Steensen K."/>
            <person name="Seneca J."/>
            <person name="Bartlau N."/>
            <person name="Yu X.A."/>
            <person name="Hussain F.A."/>
            <person name="Polz M.F."/>
        </authorList>
    </citation>
    <scope>NUCLEOTIDE SEQUENCE [LARGE SCALE GENOMIC DNA]</scope>
    <source>
        <strain evidence="6 7">10N.222.51.A1</strain>
    </source>
</reference>
<evidence type="ECO:0000256" key="3">
    <source>
        <dbReference type="ARBA" id="ARBA00011881"/>
    </source>
</evidence>
<dbReference type="PANTHER" id="PTHR48097:SF9">
    <property type="entry name" value="L-THREONINE ALDOLASE"/>
    <property type="match status" value="1"/>
</dbReference>
<protein>
    <submittedName>
        <fullName evidence="6">Low specificity L-threonine aldolase</fullName>
    </submittedName>
</protein>
<dbReference type="SUPFAM" id="SSF53383">
    <property type="entry name" value="PLP-dependent transferases"/>
    <property type="match status" value="1"/>
</dbReference>
<evidence type="ECO:0000256" key="4">
    <source>
        <dbReference type="ARBA" id="ARBA00022898"/>
    </source>
</evidence>
<dbReference type="InterPro" id="IPR001597">
    <property type="entry name" value="ArAA_b-elim_lyase/Thr_aldolase"/>
</dbReference>
<dbReference type="InterPro" id="IPR015424">
    <property type="entry name" value="PyrdxlP-dep_Trfase"/>
</dbReference>
<dbReference type="RefSeq" id="WP_372265369.1">
    <property type="nucleotide sequence ID" value="NZ_JBFRUW010000016.1"/>
</dbReference>